<dbReference type="AlphaFoldDB" id="A0ABD4EDX8"/>
<evidence type="ECO:0000259" key="7">
    <source>
        <dbReference type="SMART" id="SM00278"/>
    </source>
</evidence>
<comment type="subcellular location">
    <subcellularLocation>
        <location evidence="6">Cytoplasm</location>
    </subcellularLocation>
</comment>
<dbReference type="InterPro" id="IPR012340">
    <property type="entry name" value="NA-bd_OB-fold"/>
</dbReference>
<name>A0ABD4EDX8_STALU</name>
<evidence type="ECO:0000313" key="9">
    <source>
        <dbReference type="Proteomes" id="UP000070063"/>
    </source>
</evidence>
<keyword evidence="3 6" id="KW-0238">DNA-binding</keyword>
<dbReference type="NCBIfam" id="TIGR00084">
    <property type="entry name" value="ruvA"/>
    <property type="match status" value="1"/>
</dbReference>
<protein>
    <recommendedName>
        <fullName evidence="6">Holliday junction branch migration complex subunit RuvA</fullName>
    </recommendedName>
</protein>
<keyword evidence="8" id="KW-0547">Nucleotide-binding</keyword>
<dbReference type="GO" id="GO:0004386">
    <property type="term" value="F:helicase activity"/>
    <property type="evidence" value="ECO:0007669"/>
    <property type="project" value="UniProtKB-KW"/>
</dbReference>
<feature type="region of interest" description="Domain III" evidence="6">
    <location>
        <begin position="152"/>
        <end position="203"/>
    </location>
</feature>
<dbReference type="InterPro" id="IPR010994">
    <property type="entry name" value="RuvA_2-like"/>
</dbReference>
<keyword evidence="1 6" id="KW-0963">Cytoplasm</keyword>
<keyword evidence="4 6" id="KW-0233">DNA recombination</keyword>
<dbReference type="GO" id="GO:0006281">
    <property type="term" value="P:DNA repair"/>
    <property type="evidence" value="ECO:0007669"/>
    <property type="project" value="UniProtKB-UniRule"/>
</dbReference>
<dbReference type="GO" id="GO:0006310">
    <property type="term" value="P:DNA recombination"/>
    <property type="evidence" value="ECO:0007669"/>
    <property type="project" value="UniProtKB-UniRule"/>
</dbReference>
<evidence type="ECO:0000256" key="2">
    <source>
        <dbReference type="ARBA" id="ARBA00022763"/>
    </source>
</evidence>
<keyword evidence="8" id="KW-0347">Helicase</keyword>
<evidence type="ECO:0000256" key="1">
    <source>
        <dbReference type="ARBA" id="ARBA00022490"/>
    </source>
</evidence>
<dbReference type="InterPro" id="IPR011114">
    <property type="entry name" value="RuvA_C"/>
</dbReference>
<comment type="function">
    <text evidence="6">The RuvA-RuvB-RuvC complex processes Holliday junction (HJ) DNA during genetic recombination and DNA repair, while the RuvA-RuvB complex plays an important role in the rescue of blocked DNA replication forks via replication fork reversal (RFR). RuvA specifically binds to HJ cruciform DNA, conferring on it an open structure. The RuvB hexamer acts as an ATP-dependent pump, pulling dsDNA into and through the RuvAB complex. HJ branch migration allows RuvC to scan DNA until it finds its consensus sequence, where it cleaves and resolves the cruciform DNA.</text>
</comment>
<dbReference type="Gene3D" id="1.10.150.20">
    <property type="entry name" value="5' to 3' exonuclease, C-terminal subdomain"/>
    <property type="match status" value="1"/>
</dbReference>
<keyword evidence="2 6" id="KW-0227">DNA damage</keyword>
<keyword evidence="8" id="KW-0378">Hydrolase</keyword>
<comment type="caution">
    <text evidence="8">The sequence shown here is derived from an EMBL/GenBank/DDBJ whole genome shotgun (WGS) entry which is preliminary data.</text>
</comment>
<dbReference type="Pfam" id="PF01330">
    <property type="entry name" value="RuvA_N"/>
    <property type="match status" value="1"/>
</dbReference>
<evidence type="ECO:0000256" key="3">
    <source>
        <dbReference type="ARBA" id="ARBA00023125"/>
    </source>
</evidence>
<dbReference type="SUPFAM" id="SSF50249">
    <property type="entry name" value="Nucleic acid-binding proteins"/>
    <property type="match status" value="1"/>
</dbReference>
<comment type="similarity">
    <text evidence="6">Belongs to the RuvA family.</text>
</comment>
<feature type="domain" description="Helix-hairpin-helix DNA-binding motif class 1" evidence="7">
    <location>
        <begin position="108"/>
        <end position="127"/>
    </location>
</feature>
<dbReference type="Proteomes" id="UP000070063">
    <property type="component" value="Unassembled WGS sequence"/>
</dbReference>
<evidence type="ECO:0000313" key="8">
    <source>
        <dbReference type="EMBL" id="KXA37044.1"/>
    </source>
</evidence>
<comment type="domain">
    <text evidence="6">Has three domains with a flexible linker between the domains II and III and assumes an 'L' shape. Domain III is highly mobile and contacts RuvB.</text>
</comment>
<gene>
    <name evidence="6" type="primary">ruvA</name>
    <name evidence="8" type="ORF">HMPREF3225_01998</name>
</gene>
<dbReference type="GO" id="GO:0005737">
    <property type="term" value="C:cytoplasm"/>
    <property type="evidence" value="ECO:0007669"/>
    <property type="project" value="UniProtKB-SubCell"/>
</dbReference>
<keyword evidence="5 6" id="KW-0234">DNA repair</keyword>
<keyword evidence="8" id="KW-0067">ATP-binding</keyword>
<dbReference type="HAMAP" id="MF_00031">
    <property type="entry name" value="DNA_HJ_migration_RuvA"/>
    <property type="match status" value="1"/>
</dbReference>
<sequence length="203" mass="22798">MMYAYIKGQLTQLFPTHVVVETQGIGYEIQTPNSYRFQQFYYQEVTIYTSLIVREDAQLLYGFINEEEKEMFLNLIKVTGIGPKSALAILATSTPNEVKRAIEDENDAYLTKFPGIGKKTARQIILDLKGKVNYTEASSNDSIHIDDVSNTSQKDNYIAEALLALEALGYSKREISKVEKTLQQQVVTSVDEAVKIGLQALIS</sequence>
<dbReference type="Gene3D" id="2.40.50.140">
    <property type="entry name" value="Nucleic acid-binding proteins"/>
    <property type="match status" value="1"/>
</dbReference>
<reference evidence="8 9" key="1">
    <citation type="submission" date="2016-01" db="EMBL/GenBank/DDBJ databases">
        <authorList>
            <person name="Mitreva M."/>
            <person name="Pepin K.H."/>
            <person name="Mihindukulasuriya K.A."/>
            <person name="Fulton R."/>
            <person name="Fronick C."/>
            <person name="O'Laughlin M."/>
            <person name="Miner T."/>
            <person name="Herter B."/>
            <person name="Rosa B.A."/>
            <person name="Cordes M."/>
            <person name="Tomlinson C."/>
            <person name="Wollam A."/>
            <person name="Palsikar V.B."/>
            <person name="Mardis E.R."/>
            <person name="Wilson R.K."/>
        </authorList>
    </citation>
    <scope>NUCLEOTIDE SEQUENCE [LARGE SCALE GENOMIC DNA]</scope>
    <source>
        <strain evidence="8 9">MJR7738</strain>
    </source>
</reference>
<dbReference type="GO" id="GO:0048476">
    <property type="term" value="C:Holliday junction resolvase complex"/>
    <property type="evidence" value="ECO:0007669"/>
    <property type="project" value="UniProtKB-UniRule"/>
</dbReference>
<dbReference type="InterPro" id="IPR003583">
    <property type="entry name" value="Hlx-hairpin-Hlx_DNA-bd_motif"/>
</dbReference>
<dbReference type="SUPFAM" id="SSF46929">
    <property type="entry name" value="DNA helicase RuvA subunit, C-terminal domain"/>
    <property type="match status" value="1"/>
</dbReference>
<comment type="subunit">
    <text evidence="6">Homotetramer. Forms an RuvA(8)-RuvB(12)-Holliday junction (HJ) complex. HJ DNA is sandwiched between 2 RuvA tetramers; dsDNA enters through RuvA and exits via RuvB. An RuvB hexamer assembles on each DNA strand where it exits the tetramer. Each RuvB hexamer is contacted by two RuvA subunits (via domain III) on 2 adjacent RuvB subunits; this complex drives branch migration. In the full resolvosome a probable DNA-RuvA(4)-RuvB(12)-RuvC(2) complex forms which resolves the HJ.</text>
</comment>
<dbReference type="Pfam" id="PF07499">
    <property type="entry name" value="RuvA_C"/>
    <property type="match status" value="1"/>
</dbReference>
<dbReference type="InterPro" id="IPR000085">
    <property type="entry name" value="RuvA"/>
</dbReference>
<organism evidence="8 9">
    <name type="scientific">Staphylococcus lugdunensis</name>
    <dbReference type="NCBI Taxonomy" id="28035"/>
    <lineage>
        <taxon>Bacteria</taxon>
        <taxon>Bacillati</taxon>
        <taxon>Bacillota</taxon>
        <taxon>Bacilli</taxon>
        <taxon>Bacillales</taxon>
        <taxon>Staphylococcaceae</taxon>
        <taxon>Staphylococcus</taxon>
    </lineage>
</organism>
<dbReference type="InterPro" id="IPR013849">
    <property type="entry name" value="DNA_helicase_Holl-junc_RuvA_I"/>
</dbReference>
<dbReference type="SMART" id="SM00278">
    <property type="entry name" value="HhH1"/>
    <property type="match status" value="2"/>
</dbReference>
<feature type="domain" description="Helix-hairpin-helix DNA-binding motif class 1" evidence="7">
    <location>
        <begin position="73"/>
        <end position="92"/>
    </location>
</feature>
<dbReference type="InterPro" id="IPR036267">
    <property type="entry name" value="RuvA_C_sf"/>
</dbReference>
<comment type="caution">
    <text evidence="6">Lacks conserved residue(s) required for the propagation of feature annotation.</text>
</comment>
<evidence type="ECO:0000256" key="4">
    <source>
        <dbReference type="ARBA" id="ARBA00023172"/>
    </source>
</evidence>
<dbReference type="Pfam" id="PF14520">
    <property type="entry name" value="HHH_5"/>
    <property type="match status" value="1"/>
</dbReference>
<evidence type="ECO:0000256" key="5">
    <source>
        <dbReference type="ARBA" id="ARBA00023204"/>
    </source>
</evidence>
<dbReference type="GO" id="GO:0000400">
    <property type="term" value="F:four-way junction DNA binding"/>
    <property type="evidence" value="ECO:0007669"/>
    <property type="project" value="UniProtKB-UniRule"/>
</dbReference>
<accession>A0ABD4EDX8</accession>
<evidence type="ECO:0000256" key="6">
    <source>
        <dbReference type="HAMAP-Rule" id="MF_00031"/>
    </source>
</evidence>
<dbReference type="SUPFAM" id="SSF47781">
    <property type="entry name" value="RuvA domain 2-like"/>
    <property type="match status" value="1"/>
</dbReference>
<dbReference type="EMBL" id="LRQI01000079">
    <property type="protein sequence ID" value="KXA37044.1"/>
    <property type="molecule type" value="Genomic_DNA"/>
</dbReference>
<proteinExistence type="inferred from homology"/>